<reference evidence="2" key="2">
    <citation type="journal article" date="2020" name="Nat. Commun.">
        <title>Large-scale genome sequencing of mycorrhizal fungi provides insights into the early evolution of symbiotic traits.</title>
        <authorList>
            <person name="Miyauchi S."/>
            <person name="Kiss E."/>
            <person name="Kuo A."/>
            <person name="Drula E."/>
            <person name="Kohler A."/>
            <person name="Sanchez-Garcia M."/>
            <person name="Morin E."/>
            <person name="Andreopoulos B."/>
            <person name="Barry K.W."/>
            <person name="Bonito G."/>
            <person name="Buee M."/>
            <person name="Carver A."/>
            <person name="Chen C."/>
            <person name="Cichocki N."/>
            <person name="Clum A."/>
            <person name="Culley D."/>
            <person name="Crous P.W."/>
            <person name="Fauchery L."/>
            <person name="Girlanda M."/>
            <person name="Hayes R.D."/>
            <person name="Keri Z."/>
            <person name="LaButti K."/>
            <person name="Lipzen A."/>
            <person name="Lombard V."/>
            <person name="Magnuson J."/>
            <person name="Maillard F."/>
            <person name="Murat C."/>
            <person name="Nolan M."/>
            <person name="Ohm R.A."/>
            <person name="Pangilinan J."/>
            <person name="Pereira M.F."/>
            <person name="Perotto S."/>
            <person name="Peter M."/>
            <person name="Pfister S."/>
            <person name="Riley R."/>
            <person name="Sitrit Y."/>
            <person name="Stielow J.B."/>
            <person name="Szollosi G."/>
            <person name="Zifcakova L."/>
            <person name="Stursova M."/>
            <person name="Spatafora J.W."/>
            <person name="Tedersoo L."/>
            <person name="Vaario L.M."/>
            <person name="Yamada A."/>
            <person name="Yan M."/>
            <person name="Wang P."/>
            <person name="Xu J."/>
            <person name="Bruns T."/>
            <person name="Baldrian P."/>
            <person name="Vilgalys R."/>
            <person name="Dunand C."/>
            <person name="Henrissat B."/>
            <person name="Grigoriev I.V."/>
            <person name="Hibbett D."/>
            <person name="Nagy L.G."/>
            <person name="Martin F.M."/>
        </authorList>
    </citation>
    <scope>NUCLEOTIDE SEQUENCE</scope>
    <source>
        <strain evidence="2">BED1</strain>
    </source>
</reference>
<feature type="region of interest" description="Disordered" evidence="1">
    <location>
        <begin position="24"/>
        <end position="53"/>
    </location>
</feature>
<proteinExistence type="predicted"/>
<evidence type="ECO:0000256" key="1">
    <source>
        <dbReference type="SAM" id="MobiDB-lite"/>
    </source>
</evidence>
<sequence>MGLVMFPAHAAVLDDDSIQVVFHSSSQRADSDGTFLEIPTHSNQLGDGARQLH</sequence>
<protein>
    <submittedName>
        <fullName evidence="2">Uncharacterized protein</fullName>
    </submittedName>
</protein>
<gene>
    <name evidence="2" type="ORF">L210DRAFT_946094</name>
</gene>
<dbReference type="AlphaFoldDB" id="A0AAD4BPV8"/>
<name>A0AAD4BPV8_BOLED</name>
<evidence type="ECO:0000313" key="3">
    <source>
        <dbReference type="Proteomes" id="UP001194468"/>
    </source>
</evidence>
<reference evidence="2" key="1">
    <citation type="submission" date="2019-10" db="EMBL/GenBank/DDBJ databases">
        <authorList>
            <consortium name="DOE Joint Genome Institute"/>
            <person name="Kuo A."/>
            <person name="Miyauchi S."/>
            <person name="Kiss E."/>
            <person name="Drula E."/>
            <person name="Kohler A."/>
            <person name="Sanchez-Garcia M."/>
            <person name="Andreopoulos B."/>
            <person name="Barry K.W."/>
            <person name="Bonito G."/>
            <person name="Buee M."/>
            <person name="Carver A."/>
            <person name="Chen C."/>
            <person name="Cichocki N."/>
            <person name="Clum A."/>
            <person name="Culley D."/>
            <person name="Crous P.W."/>
            <person name="Fauchery L."/>
            <person name="Girlanda M."/>
            <person name="Hayes R."/>
            <person name="Keri Z."/>
            <person name="LaButti K."/>
            <person name="Lipzen A."/>
            <person name="Lombard V."/>
            <person name="Magnuson J."/>
            <person name="Maillard F."/>
            <person name="Morin E."/>
            <person name="Murat C."/>
            <person name="Nolan M."/>
            <person name="Ohm R."/>
            <person name="Pangilinan J."/>
            <person name="Pereira M."/>
            <person name="Perotto S."/>
            <person name="Peter M."/>
            <person name="Riley R."/>
            <person name="Sitrit Y."/>
            <person name="Stielow B."/>
            <person name="Szollosi G."/>
            <person name="Zifcakova L."/>
            <person name="Stursova M."/>
            <person name="Spatafora J.W."/>
            <person name="Tedersoo L."/>
            <person name="Vaario L.-M."/>
            <person name="Yamada A."/>
            <person name="Yan M."/>
            <person name="Wang P."/>
            <person name="Xu J."/>
            <person name="Bruns T."/>
            <person name="Baldrian P."/>
            <person name="Vilgalys R."/>
            <person name="Henrissat B."/>
            <person name="Grigoriev I.V."/>
            <person name="Hibbett D."/>
            <person name="Nagy L.G."/>
            <person name="Martin F.M."/>
        </authorList>
    </citation>
    <scope>NUCLEOTIDE SEQUENCE</scope>
    <source>
        <strain evidence="2">BED1</strain>
    </source>
</reference>
<organism evidence="2 3">
    <name type="scientific">Boletus edulis BED1</name>
    <dbReference type="NCBI Taxonomy" id="1328754"/>
    <lineage>
        <taxon>Eukaryota</taxon>
        <taxon>Fungi</taxon>
        <taxon>Dikarya</taxon>
        <taxon>Basidiomycota</taxon>
        <taxon>Agaricomycotina</taxon>
        <taxon>Agaricomycetes</taxon>
        <taxon>Agaricomycetidae</taxon>
        <taxon>Boletales</taxon>
        <taxon>Boletineae</taxon>
        <taxon>Boletaceae</taxon>
        <taxon>Boletoideae</taxon>
        <taxon>Boletus</taxon>
    </lineage>
</organism>
<evidence type="ECO:0000313" key="2">
    <source>
        <dbReference type="EMBL" id="KAF8436514.1"/>
    </source>
</evidence>
<comment type="caution">
    <text evidence="2">The sequence shown here is derived from an EMBL/GenBank/DDBJ whole genome shotgun (WGS) entry which is preliminary data.</text>
</comment>
<dbReference type="EMBL" id="WHUW01000021">
    <property type="protein sequence ID" value="KAF8436514.1"/>
    <property type="molecule type" value="Genomic_DNA"/>
</dbReference>
<accession>A0AAD4BPV8</accession>
<keyword evidence="3" id="KW-1185">Reference proteome</keyword>
<dbReference type="Proteomes" id="UP001194468">
    <property type="component" value="Unassembled WGS sequence"/>
</dbReference>